<gene>
    <name evidence="2" type="primary">Acey_s0034.g2927</name>
    <name evidence="2" type="ORF">Y032_0034g2927</name>
</gene>
<sequence>MLKNPQSWRSIAWPRSARATERDVSWRVQDWARVSSTAAQSIPAPPAKDESTKPYEGLDYYHDLITGHVTKTPSGLHVAKTVFGPTIYGSGSTEVSQIESVNYNLTAVWENTKYLAPQKSSELGELGTPSEERRKGGESLKYSDEHTKEVFHAYGFTTSSFPLEEAATDVAKHHSVAKRRLQSPRLQPSPANRSRHRPVLPAKPPFIPSSRRSPPAPAIRRHLPRPRAAHRHRPRQEVDRRITS</sequence>
<proteinExistence type="predicted"/>
<evidence type="ECO:0000313" key="3">
    <source>
        <dbReference type="Proteomes" id="UP000024635"/>
    </source>
</evidence>
<comment type="caution">
    <text evidence="2">The sequence shown here is derived from an EMBL/GenBank/DDBJ whole genome shotgun (WGS) entry which is preliminary data.</text>
</comment>
<feature type="compositionally biased region" description="Basic and acidic residues" evidence="1">
    <location>
        <begin position="130"/>
        <end position="144"/>
    </location>
</feature>
<evidence type="ECO:0000256" key="1">
    <source>
        <dbReference type="SAM" id="MobiDB-lite"/>
    </source>
</evidence>
<evidence type="ECO:0000313" key="2">
    <source>
        <dbReference type="EMBL" id="EYC16317.1"/>
    </source>
</evidence>
<dbReference type="EMBL" id="JARK01001370">
    <property type="protein sequence ID" value="EYC16317.1"/>
    <property type="molecule type" value="Genomic_DNA"/>
</dbReference>
<feature type="compositionally biased region" description="Basic residues" evidence="1">
    <location>
        <begin position="173"/>
        <end position="182"/>
    </location>
</feature>
<reference evidence="3" key="1">
    <citation type="journal article" date="2015" name="Nat. Genet.">
        <title>The genome and transcriptome of the zoonotic hookworm Ancylostoma ceylanicum identify infection-specific gene families.</title>
        <authorList>
            <person name="Schwarz E.M."/>
            <person name="Hu Y."/>
            <person name="Antoshechkin I."/>
            <person name="Miller M.M."/>
            <person name="Sternberg P.W."/>
            <person name="Aroian R.V."/>
        </authorList>
    </citation>
    <scope>NUCLEOTIDE SEQUENCE</scope>
    <source>
        <strain evidence="3">HY135</strain>
    </source>
</reference>
<accession>A0A016UN72</accession>
<feature type="compositionally biased region" description="Basic residues" evidence="1">
    <location>
        <begin position="219"/>
        <end position="234"/>
    </location>
</feature>
<dbReference type="Proteomes" id="UP000024635">
    <property type="component" value="Unassembled WGS sequence"/>
</dbReference>
<name>A0A016UN72_9BILA</name>
<protein>
    <submittedName>
        <fullName evidence="2">Uncharacterized protein</fullName>
    </submittedName>
</protein>
<keyword evidence="3" id="KW-1185">Reference proteome</keyword>
<dbReference type="AlphaFoldDB" id="A0A016UN72"/>
<feature type="region of interest" description="Disordered" evidence="1">
    <location>
        <begin position="120"/>
        <end position="144"/>
    </location>
</feature>
<organism evidence="2 3">
    <name type="scientific">Ancylostoma ceylanicum</name>
    <dbReference type="NCBI Taxonomy" id="53326"/>
    <lineage>
        <taxon>Eukaryota</taxon>
        <taxon>Metazoa</taxon>
        <taxon>Ecdysozoa</taxon>
        <taxon>Nematoda</taxon>
        <taxon>Chromadorea</taxon>
        <taxon>Rhabditida</taxon>
        <taxon>Rhabditina</taxon>
        <taxon>Rhabditomorpha</taxon>
        <taxon>Strongyloidea</taxon>
        <taxon>Ancylostomatidae</taxon>
        <taxon>Ancylostomatinae</taxon>
        <taxon>Ancylostoma</taxon>
    </lineage>
</organism>
<feature type="region of interest" description="Disordered" evidence="1">
    <location>
        <begin position="172"/>
        <end position="244"/>
    </location>
</feature>
<feature type="compositionally biased region" description="Basic and acidic residues" evidence="1">
    <location>
        <begin position="235"/>
        <end position="244"/>
    </location>
</feature>